<dbReference type="Proteomes" id="UP000813444">
    <property type="component" value="Unassembled WGS sequence"/>
</dbReference>
<proteinExistence type="predicted"/>
<reference evidence="1" key="1">
    <citation type="journal article" date="2021" name="Nat. Commun.">
        <title>Genetic determinants of endophytism in the Arabidopsis root mycobiome.</title>
        <authorList>
            <person name="Mesny F."/>
            <person name="Miyauchi S."/>
            <person name="Thiergart T."/>
            <person name="Pickel B."/>
            <person name="Atanasova L."/>
            <person name="Karlsson M."/>
            <person name="Huettel B."/>
            <person name="Barry K.W."/>
            <person name="Haridas S."/>
            <person name="Chen C."/>
            <person name="Bauer D."/>
            <person name="Andreopoulos W."/>
            <person name="Pangilinan J."/>
            <person name="LaButti K."/>
            <person name="Riley R."/>
            <person name="Lipzen A."/>
            <person name="Clum A."/>
            <person name="Drula E."/>
            <person name="Henrissat B."/>
            <person name="Kohler A."/>
            <person name="Grigoriev I.V."/>
            <person name="Martin F.M."/>
            <person name="Hacquard S."/>
        </authorList>
    </citation>
    <scope>NUCLEOTIDE SEQUENCE</scope>
    <source>
        <strain evidence="1">MPI-CAGE-CH-0235</strain>
    </source>
</reference>
<dbReference type="OrthoDB" id="2590756at2759"/>
<dbReference type="AlphaFoldDB" id="A0A8K0WR14"/>
<gene>
    <name evidence="1" type="ORF">B0I35DRAFT_478011</name>
</gene>
<evidence type="ECO:0000313" key="1">
    <source>
        <dbReference type="EMBL" id="KAH7319683.1"/>
    </source>
</evidence>
<sequence>MLPLSHIPFLAHGLIETLAACSFILRPSTQLSPLTPSAELILQSKGGLLLFSNLISLVFLRRPFDDTSRLVSLAFAFWHLWPCHRAIVRIRSGLVQKVAQENALGGPALHLVTHSALLVMFLASGLLS</sequence>
<comment type="caution">
    <text evidence="1">The sequence shown here is derived from an EMBL/GenBank/DDBJ whole genome shotgun (WGS) entry which is preliminary data.</text>
</comment>
<name>A0A8K0WR14_9HYPO</name>
<organism evidence="1 2">
    <name type="scientific">Stachybotrys elegans</name>
    <dbReference type="NCBI Taxonomy" id="80388"/>
    <lineage>
        <taxon>Eukaryota</taxon>
        <taxon>Fungi</taxon>
        <taxon>Dikarya</taxon>
        <taxon>Ascomycota</taxon>
        <taxon>Pezizomycotina</taxon>
        <taxon>Sordariomycetes</taxon>
        <taxon>Hypocreomycetidae</taxon>
        <taxon>Hypocreales</taxon>
        <taxon>Stachybotryaceae</taxon>
        <taxon>Stachybotrys</taxon>
    </lineage>
</organism>
<evidence type="ECO:0000313" key="2">
    <source>
        <dbReference type="Proteomes" id="UP000813444"/>
    </source>
</evidence>
<dbReference type="EMBL" id="JAGPNK010000006">
    <property type="protein sequence ID" value="KAH7319683.1"/>
    <property type="molecule type" value="Genomic_DNA"/>
</dbReference>
<accession>A0A8K0WR14</accession>
<keyword evidence="2" id="KW-1185">Reference proteome</keyword>
<protein>
    <submittedName>
        <fullName evidence="1">Uncharacterized protein</fullName>
    </submittedName>
</protein>